<dbReference type="SFLD" id="SFLDG00358">
    <property type="entry name" value="Main_(cytGST)"/>
    <property type="match status" value="1"/>
</dbReference>
<dbReference type="GO" id="GO:0016740">
    <property type="term" value="F:transferase activity"/>
    <property type="evidence" value="ECO:0007669"/>
    <property type="project" value="UniProtKB-KW"/>
</dbReference>
<sequence>MSTKPIILYGHKAGPNPWKVVLILEELDLPYEHKFMEMDELKKEPFESVNPNGRVPAMEDPNAGLVLWESGACIDYLCETYDKESRLSPKDPQAKWLARAWRDFQMSGQGPYFGQYSWFIKYHPEKVQSAIDRYWNEIVRVIGVIDRHIAKQKTTYLVGEAVTYADLMWVPWMVFGLRKVEDKINRESHPSFFAWWDAVCERPSVERTKELWAESSEKRKAELLAERAAKAAVGK</sequence>
<gene>
    <name evidence="4" type="ORF">HII31_03421</name>
</gene>
<evidence type="ECO:0000259" key="3">
    <source>
        <dbReference type="PROSITE" id="PS50405"/>
    </source>
</evidence>
<dbReference type="InterPro" id="IPR010987">
    <property type="entry name" value="Glutathione-S-Trfase_C-like"/>
</dbReference>
<dbReference type="Gene3D" id="1.20.1050.130">
    <property type="match status" value="1"/>
</dbReference>
<evidence type="ECO:0000256" key="1">
    <source>
        <dbReference type="ARBA" id="ARBA00007409"/>
    </source>
</evidence>
<dbReference type="CDD" id="cd03048">
    <property type="entry name" value="GST_N_Ure2p_like"/>
    <property type="match status" value="1"/>
</dbReference>
<comment type="caution">
    <text evidence="4">The sequence shown here is derived from an EMBL/GenBank/DDBJ whole genome shotgun (WGS) entry which is preliminary data.</text>
</comment>
<feature type="domain" description="GST N-terminal" evidence="2">
    <location>
        <begin position="4"/>
        <end position="85"/>
    </location>
</feature>
<dbReference type="SUPFAM" id="SSF47616">
    <property type="entry name" value="GST C-terminal domain-like"/>
    <property type="match status" value="1"/>
</dbReference>
<comment type="similarity">
    <text evidence="1">Belongs to the GST superfamily.</text>
</comment>
<feature type="domain" description="GST C-terminal" evidence="3">
    <location>
        <begin position="91"/>
        <end position="223"/>
    </location>
</feature>
<dbReference type="PROSITE" id="PS50404">
    <property type="entry name" value="GST_NTER"/>
    <property type="match status" value="1"/>
</dbReference>
<dbReference type="InterPro" id="IPR004046">
    <property type="entry name" value="GST_C"/>
</dbReference>
<dbReference type="InterPro" id="IPR036249">
    <property type="entry name" value="Thioredoxin-like_sf"/>
</dbReference>
<name>A0A8H6VQI1_9PEZI</name>
<dbReference type="InterPro" id="IPR036282">
    <property type="entry name" value="Glutathione-S-Trfase_C_sf"/>
</dbReference>
<dbReference type="SUPFAM" id="SSF52833">
    <property type="entry name" value="Thioredoxin-like"/>
    <property type="match status" value="1"/>
</dbReference>
<dbReference type="Pfam" id="PF00043">
    <property type="entry name" value="GST_C"/>
    <property type="match status" value="1"/>
</dbReference>
<dbReference type="OrthoDB" id="422574at2759"/>
<dbReference type="PANTHER" id="PTHR44051:SF3">
    <property type="entry name" value="TRANSCRIPTIONAL REGULATOR URE2"/>
    <property type="match status" value="1"/>
</dbReference>
<evidence type="ECO:0000259" key="2">
    <source>
        <dbReference type="PROSITE" id="PS50404"/>
    </source>
</evidence>
<organism evidence="4 5">
    <name type="scientific">Pseudocercospora fuligena</name>
    <dbReference type="NCBI Taxonomy" id="685502"/>
    <lineage>
        <taxon>Eukaryota</taxon>
        <taxon>Fungi</taxon>
        <taxon>Dikarya</taxon>
        <taxon>Ascomycota</taxon>
        <taxon>Pezizomycotina</taxon>
        <taxon>Dothideomycetes</taxon>
        <taxon>Dothideomycetidae</taxon>
        <taxon>Mycosphaerellales</taxon>
        <taxon>Mycosphaerellaceae</taxon>
        <taxon>Pseudocercospora</taxon>
    </lineage>
</organism>
<dbReference type="PROSITE" id="PS50405">
    <property type="entry name" value="GST_CTER"/>
    <property type="match status" value="1"/>
</dbReference>
<dbReference type="SFLD" id="SFLDS00019">
    <property type="entry name" value="Glutathione_Transferase_(cytos"/>
    <property type="match status" value="1"/>
</dbReference>
<dbReference type="AlphaFoldDB" id="A0A8H6VQI1"/>
<dbReference type="Proteomes" id="UP000660729">
    <property type="component" value="Unassembled WGS sequence"/>
</dbReference>
<evidence type="ECO:0000313" key="4">
    <source>
        <dbReference type="EMBL" id="KAF7195215.1"/>
    </source>
</evidence>
<protein>
    <submittedName>
        <fullName evidence="4">Glutathione S-transferase-like protein OpS6</fullName>
    </submittedName>
</protein>
<dbReference type="InterPro" id="IPR040079">
    <property type="entry name" value="Glutathione_S-Trfase"/>
</dbReference>
<reference evidence="4" key="1">
    <citation type="submission" date="2020-04" db="EMBL/GenBank/DDBJ databases">
        <title>Draft genome resource of the tomato pathogen Pseudocercospora fuligena.</title>
        <authorList>
            <person name="Zaccaron A."/>
        </authorList>
    </citation>
    <scope>NUCLEOTIDE SEQUENCE</scope>
    <source>
        <strain evidence="4">PF001</strain>
    </source>
</reference>
<keyword evidence="4" id="KW-0808">Transferase</keyword>
<dbReference type="PANTHER" id="PTHR44051">
    <property type="entry name" value="GLUTATHIONE S-TRANSFERASE-RELATED"/>
    <property type="match status" value="1"/>
</dbReference>
<accession>A0A8H6VQI1</accession>
<evidence type="ECO:0000313" key="5">
    <source>
        <dbReference type="Proteomes" id="UP000660729"/>
    </source>
</evidence>
<dbReference type="EMBL" id="JABCIY010000041">
    <property type="protein sequence ID" value="KAF7195215.1"/>
    <property type="molecule type" value="Genomic_DNA"/>
</dbReference>
<dbReference type="Pfam" id="PF13417">
    <property type="entry name" value="GST_N_3"/>
    <property type="match status" value="1"/>
</dbReference>
<keyword evidence="5" id="KW-1185">Reference proteome</keyword>
<proteinExistence type="inferred from homology"/>
<dbReference type="InterPro" id="IPR004045">
    <property type="entry name" value="Glutathione_S-Trfase_N"/>
</dbReference>